<evidence type="ECO:0000256" key="1">
    <source>
        <dbReference type="ARBA" id="ARBA00012202"/>
    </source>
</evidence>
<name>A0ABN7SQP8_OIKDI</name>
<dbReference type="Proteomes" id="UP001158576">
    <property type="component" value="Chromosome 1"/>
</dbReference>
<dbReference type="EMBL" id="OU015566">
    <property type="protein sequence ID" value="CAG5105627.1"/>
    <property type="molecule type" value="Genomic_DNA"/>
</dbReference>
<dbReference type="PANTHER" id="PTHR11920">
    <property type="entry name" value="GUANYLYL CYCLASE"/>
    <property type="match status" value="1"/>
</dbReference>
<feature type="signal peptide" evidence="6">
    <location>
        <begin position="1"/>
        <end position="20"/>
    </location>
</feature>
<feature type="transmembrane region" description="Helical" evidence="5">
    <location>
        <begin position="546"/>
        <end position="569"/>
    </location>
</feature>
<reference evidence="8 9" key="1">
    <citation type="submission" date="2021-04" db="EMBL/GenBank/DDBJ databases">
        <authorList>
            <person name="Bliznina A."/>
        </authorList>
    </citation>
    <scope>NUCLEOTIDE SEQUENCE [LARGE SCALE GENOMIC DNA]</scope>
</reference>
<evidence type="ECO:0000313" key="8">
    <source>
        <dbReference type="EMBL" id="CAG5105627.1"/>
    </source>
</evidence>
<dbReference type="InterPro" id="IPR028082">
    <property type="entry name" value="Peripla_BP_I"/>
</dbReference>
<dbReference type="PANTHER" id="PTHR11920:SF501">
    <property type="entry name" value="GUANYLATE CYCLASE 32E"/>
    <property type="match status" value="1"/>
</dbReference>
<evidence type="ECO:0000256" key="5">
    <source>
        <dbReference type="SAM" id="Phobius"/>
    </source>
</evidence>
<keyword evidence="6" id="KW-0732">Signal</keyword>
<dbReference type="PROSITE" id="PS50011">
    <property type="entry name" value="PROTEIN_KINASE_DOM"/>
    <property type="match status" value="1"/>
</dbReference>
<keyword evidence="5" id="KW-0472">Membrane</keyword>
<keyword evidence="5" id="KW-0812">Transmembrane</keyword>
<evidence type="ECO:0000256" key="3">
    <source>
        <dbReference type="ARBA" id="ARBA00023239"/>
    </source>
</evidence>
<organism evidence="8 9">
    <name type="scientific">Oikopleura dioica</name>
    <name type="common">Tunicate</name>
    <dbReference type="NCBI Taxonomy" id="34765"/>
    <lineage>
        <taxon>Eukaryota</taxon>
        <taxon>Metazoa</taxon>
        <taxon>Chordata</taxon>
        <taxon>Tunicata</taxon>
        <taxon>Appendicularia</taxon>
        <taxon>Copelata</taxon>
        <taxon>Oikopleuridae</taxon>
        <taxon>Oikopleura</taxon>
    </lineage>
</organism>
<gene>
    <name evidence="8" type="ORF">OKIOD_LOCUS11067</name>
</gene>
<dbReference type="InterPro" id="IPR011009">
    <property type="entry name" value="Kinase-like_dom_sf"/>
</dbReference>
<keyword evidence="3" id="KW-0456">Lyase</keyword>
<dbReference type="InterPro" id="IPR050401">
    <property type="entry name" value="Cyclic_nucleotide_synthase"/>
</dbReference>
<sequence>MKLLSSAFLLLPEILTAVEGKRNLTLTVLAPSLDDIISSEPERSVADFPFHWQNVRPVIESAIEYFKLDELYDLEFELVPDGGCETVDIIEPATKRFYQSLRPKTLTEEDCSEQFTYSRKSNIFIGLTCDYPYAQLLHQGRYWDTSLTDEIPGDGFPMIGIGLRGKSFRYRNGAVEGFTSYKSVPHLMRLGETYHYAIQPVIEMIKRFGWDRVTLVVPGVFMMLHKTTSYGRPNSDTTWTDIMDRVLSLKTELEIQTDIEFKEISLQLLGRNPGDNQIYLADSFGTTYPKQMCETNCIRETLDTISESSRLVLWMFDRKYLEDLFLNEETQNYRDHYEEPVFSKTKNPSYQHFFFLDNEPNEPFPLEYTNVHFLSTEHVIREHYTKPPVCPNDATPINAKEIIESSYVLESYFNSIGLVKKIFSDVERAYPKYQFDQIPGTIYADFGSNTTFEGYFGEEIAVDEEADQVMTMILYSSPQEIALSNRSSTILQPSIKFFDNSGSTIIPFTVLDEEIFNSIKNFNFREPECGYDGNNLDCQPCGGNCFGVIMGIVIGGIGLVIGLVAWCWFTAATRASWEIQASDVIFNPGKYRKGPKISSFEEIVDDDILVMAEFADRKSKRSTTQMNKNSSIVKGIHIPLNPHVPVGIYWKKDLFNKSPPKLVAVKKVRLAQRINFTKEQQKIAQDLVKIKHENLVQLKGLVVLTLRNVCYRITEYCGKGSLYDLLQTNMELSLDMKICFTKDIVNGMVFINKSNIGHHGKLTSKNCLVDGHFKLKISDFENILLSDFAVQESNGDQDAFLENLLWAAPEVIKDSDFMYMTDIATVLKSKILTFHLEILSRKKHQCASETSKFLEESTKHQMSIVSA</sequence>
<accession>A0ABN7SQP8</accession>
<feature type="chain" id="PRO_5046144418" description="guanylate cyclase" evidence="6">
    <location>
        <begin position="21"/>
        <end position="867"/>
    </location>
</feature>
<evidence type="ECO:0000313" key="9">
    <source>
        <dbReference type="Proteomes" id="UP001158576"/>
    </source>
</evidence>
<dbReference type="Gene3D" id="1.10.510.10">
    <property type="entry name" value="Transferase(Phosphotransferase) domain 1"/>
    <property type="match status" value="1"/>
</dbReference>
<dbReference type="InterPro" id="IPR001245">
    <property type="entry name" value="Ser-Thr/Tyr_kinase_cat_dom"/>
</dbReference>
<protein>
    <recommendedName>
        <fullName evidence="1">guanylate cyclase</fullName>
        <ecNumber evidence="1">4.6.1.2</ecNumber>
    </recommendedName>
</protein>
<dbReference type="InterPro" id="IPR000719">
    <property type="entry name" value="Prot_kinase_dom"/>
</dbReference>
<keyword evidence="5" id="KW-1133">Transmembrane helix</keyword>
<evidence type="ECO:0000256" key="6">
    <source>
        <dbReference type="SAM" id="SignalP"/>
    </source>
</evidence>
<dbReference type="SUPFAM" id="SSF56112">
    <property type="entry name" value="Protein kinase-like (PK-like)"/>
    <property type="match status" value="1"/>
</dbReference>
<dbReference type="SUPFAM" id="SSF53822">
    <property type="entry name" value="Periplasmic binding protein-like I"/>
    <property type="match status" value="1"/>
</dbReference>
<evidence type="ECO:0000259" key="7">
    <source>
        <dbReference type="PROSITE" id="PS50011"/>
    </source>
</evidence>
<dbReference type="Pfam" id="PF07714">
    <property type="entry name" value="PK_Tyr_Ser-Thr"/>
    <property type="match status" value="1"/>
</dbReference>
<feature type="domain" description="Protein kinase" evidence="7">
    <location>
        <begin position="638"/>
        <end position="867"/>
    </location>
</feature>
<proteinExistence type="predicted"/>
<keyword evidence="2" id="KW-0547">Nucleotide-binding</keyword>
<keyword evidence="4" id="KW-0141">cGMP biosynthesis</keyword>
<evidence type="ECO:0000256" key="2">
    <source>
        <dbReference type="ARBA" id="ARBA00022741"/>
    </source>
</evidence>
<keyword evidence="9" id="KW-1185">Reference proteome</keyword>
<evidence type="ECO:0000256" key="4">
    <source>
        <dbReference type="ARBA" id="ARBA00023293"/>
    </source>
</evidence>
<dbReference type="EC" id="4.6.1.2" evidence="1"/>